<keyword evidence="4" id="KW-0833">Ubl conjugation pathway</keyword>
<feature type="chain" id="PRO_5005550295" description="RING-type domain-containing protein" evidence="8">
    <location>
        <begin position="17"/>
        <end position="262"/>
    </location>
</feature>
<evidence type="ECO:0000256" key="3">
    <source>
        <dbReference type="ARBA" id="ARBA00022771"/>
    </source>
</evidence>
<dbReference type="PANTHER" id="PTHR14155:SF627">
    <property type="entry name" value="OS06G0192800 PROTEIN"/>
    <property type="match status" value="1"/>
</dbReference>
<name>A0A0L0VKL8_9BASI</name>
<dbReference type="EMBL" id="AJIL01000042">
    <property type="protein sequence ID" value="KNE99820.1"/>
    <property type="molecule type" value="Genomic_DNA"/>
</dbReference>
<dbReference type="InterPro" id="IPR024766">
    <property type="entry name" value="Znf_RING_H2"/>
</dbReference>
<keyword evidence="2" id="KW-0479">Metal-binding</keyword>
<feature type="signal peptide" evidence="8">
    <location>
        <begin position="1"/>
        <end position="16"/>
    </location>
</feature>
<dbReference type="SMART" id="SM00184">
    <property type="entry name" value="RING"/>
    <property type="match status" value="1"/>
</dbReference>
<organism evidence="10 11">
    <name type="scientific">Puccinia striiformis f. sp. tritici PST-78</name>
    <dbReference type="NCBI Taxonomy" id="1165861"/>
    <lineage>
        <taxon>Eukaryota</taxon>
        <taxon>Fungi</taxon>
        <taxon>Dikarya</taxon>
        <taxon>Basidiomycota</taxon>
        <taxon>Pucciniomycotina</taxon>
        <taxon>Pucciniomycetes</taxon>
        <taxon>Pucciniales</taxon>
        <taxon>Pucciniaceae</taxon>
        <taxon>Puccinia</taxon>
    </lineage>
</organism>
<feature type="compositionally biased region" description="Basic and acidic residues" evidence="7">
    <location>
        <begin position="238"/>
        <end position="247"/>
    </location>
</feature>
<sequence length="262" mass="28688">MGYRLLFLLLTGSSFGFDSPQHPIRPSLGQLSEPAHGGAESLPSFHAISIEPCLPPVSPPTLPQSGLSTHNPSPTHRNSNVPGTIELQTIVIEQPKAEEKIPRPSSGGTSIRVVENPRGPNWIECAVCKEEFDIRALDDPKLVPGQAPLRKLRACPHSFHKECIDKWLRDPAKTCPHCRTPSTDDDIIRVKPSPDFTSTDIAESLLVNHNMYHELQSKQCVLLSSEHEAQNFGSGKIGLRETGHGPDPEAQTLCQTGMPRVD</sequence>
<evidence type="ECO:0000256" key="5">
    <source>
        <dbReference type="ARBA" id="ARBA00022833"/>
    </source>
</evidence>
<keyword evidence="3 6" id="KW-0863">Zinc-finger</keyword>
<comment type="caution">
    <text evidence="10">The sequence shown here is derived from an EMBL/GenBank/DDBJ whole genome shotgun (WGS) entry which is preliminary data.</text>
</comment>
<dbReference type="GO" id="GO:0051603">
    <property type="term" value="P:proteolysis involved in protein catabolic process"/>
    <property type="evidence" value="ECO:0007669"/>
    <property type="project" value="UniProtKB-ARBA"/>
</dbReference>
<dbReference type="STRING" id="1165861.A0A0L0VKL8"/>
<dbReference type="AlphaFoldDB" id="A0A0L0VKL8"/>
<keyword evidence="5" id="KW-0862">Zinc</keyword>
<reference evidence="11" key="1">
    <citation type="submission" date="2014-03" db="EMBL/GenBank/DDBJ databases">
        <title>The Genome Sequence of Puccinia striiformis f. sp. tritici PST-78.</title>
        <authorList>
            <consortium name="The Broad Institute Genome Sequencing Platform"/>
            <person name="Cuomo C."/>
            <person name="Hulbert S."/>
            <person name="Chen X."/>
            <person name="Walker B."/>
            <person name="Young S.K."/>
            <person name="Zeng Q."/>
            <person name="Gargeya S."/>
            <person name="Fitzgerald M."/>
            <person name="Haas B."/>
            <person name="Abouelleil A."/>
            <person name="Alvarado L."/>
            <person name="Arachchi H.M."/>
            <person name="Berlin A.M."/>
            <person name="Chapman S.B."/>
            <person name="Goldberg J."/>
            <person name="Griggs A."/>
            <person name="Gujja S."/>
            <person name="Hansen M."/>
            <person name="Howarth C."/>
            <person name="Imamovic A."/>
            <person name="Larimer J."/>
            <person name="McCowan C."/>
            <person name="Montmayeur A."/>
            <person name="Murphy C."/>
            <person name="Neiman D."/>
            <person name="Pearson M."/>
            <person name="Priest M."/>
            <person name="Roberts A."/>
            <person name="Saif S."/>
            <person name="Shea T."/>
            <person name="Sisk P."/>
            <person name="Sykes S."/>
            <person name="Wortman J."/>
            <person name="Nusbaum C."/>
            <person name="Birren B."/>
        </authorList>
    </citation>
    <scope>NUCLEOTIDE SEQUENCE [LARGE SCALE GENOMIC DNA]</scope>
    <source>
        <strain evidence="11">race PST-78</strain>
    </source>
</reference>
<evidence type="ECO:0000256" key="1">
    <source>
        <dbReference type="ARBA" id="ARBA00004906"/>
    </source>
</evidence>
<evidence type="ECO:0000256" key="2">
    <source>
        <dbReference type="ARBA" id="ARBA00022723"/>
    </source>
</evidence>
<feature type="domain" description="RING-type" evidence="9">
    <location>
        <begin position="125"/>
        <end position="179"/>
    </location>
</feature>
<dbReference type="Proteomes" id="UP000054564">
    <property type="component" value="Unassembled WGS sequence"/>
</dbReference>
<evidence type="ECO:0000313" key="10">
    <source>
        <dbReference type="EMBL" id="KNE99820.1"/>
    </source>
</evidence>
<feature type="compositionally biased region" description="Polar residues" evidence="7">
    <location>
        <begin position="64"/>
        <end position="81"/>
    </location>
</feature>
<feature type="region of interest" description="Disordered" evidence="7">
    <location>
        <begin position="58"/>
        <end position="81"/>
    </location>
</feature>
<evidence type="ECO:0000256" key="4">
    <source>
        <dbReference type="ARBA" id="ARBA00022786"/>
    </source>
</evidence>
<comment type="pathway">
    <text evidence="1">Protein modification; protein ubiquitination.</text>
</comment>
<dbReference type="UniPathway" id="UPA00143"/>
<gene>
    <name evidence="10" type="ORF">PSTG_06909</name>
</gene>
<evidence type="ECO:0000259" key="9">
    <source>
        <dbReference type="PROSITE" id="PS50089"/>
    </source>
</evidence>
<proteinExistence type="predicted"/>
<dbReference type="PROSITE" id="PS50089">
    <property type="entry name" value="ZF_RING_2"/>
    <property type="match status" value="1"/>
</dbReference>
<keyword evidence="8" id="KW-0732">Signal</keyword>
<keyword evidence="11" id="KW-1185">Reference proteome</keyword>
<evidence type="ECO:0000313" key="11">
    <source>
        <dbReference type="Proteomes" id="UP000054564"/>
    </source>
</evidence>
<dbReference type="GO" id="GO:0008270">
    <property type="term" value="F:zinc ion binding"/>
    <property type="evidence" value="ECO:0007669"/>
    <property type="project" value="UniProtKB-KW"/>
</dbReference>
<dbReference type="SUPFAM" id="SSF57850">
    <property type="entry name" value="RING/U-box"/>
    <property type="match status" value="1"/>
</dbReference>
<dbReference type="Pfam" id="PF12678">
    <property type="entry name" value="zf-rbx1"/>
    <property type="match status" value="1"/>
</dbReference>
<dbReference type="InterPro" id="IPR053238">
    <property type="entry name" value="RING-H2_zinc_finger"/>
</dbReference>
<dbReference type="PANTHER" id="PTHR14155">
    <property type="entry name" value="RING FINGER DOMAIN-CONTAINING"/>
    <property type="match status" value="1"/>
</dbReference>
<accession>A0A0L0VKL8</accession>
<dbReference type="InterPro" id="IPR001841">
    <property type="entry name" value="Znf_RING"/>
</dbReference>
<dbReference type="InterPro" id="IPR013083">
    <property type="entry name" value="Znf_RING/FYVE/PHD"/>
</dbReference>
<protein>
    <recommendedName>
        <fullName evidence="9">RING-type domain-containing protein</fullName>
    </recommendedName>
</protein>
<evidence type="ECO:0000256" key="8">
    <source>
        <dbReference type="SAM" id="SignalP"/>
    </source>
</evidence>
<feature type="region of interest" description="Disordered" evidence="7">
    <location>
        <begin position="238"/>
        <end position="262"/>
    </location>
</feature>
<dbReference type="GO" id="GO:0016567">
    <property type="term" value="P:protein ubiquitination"/>
    <property type="evidence" value="ECO:0007669"/>
    <property type="project" value="UniProtKB-UniPathway"/>
</dbReference>
<evidence type="ECO:0000256" key="7">
    <source>
        <dbReference type="SAM" id="MobiDB-lite"/>
    </source>
</evidence>
<evidence type="ECO:0000256" key="6">
    <source>
        <dbReference type="PROSITE-ProRule" id="PRU00175"/>
    </source>
</evidence>
<dbReference type="Gene3D" id="3.30.40.10">
    <property type="entry name" value="Zinc/RING finger domain, C3HC4 (zinc finger)"/>
    <property type="match status" value="1"/>
</dbReference>